<reference evidence="2" key="1">
    <citation type="submission" date="2016-10" db="EMBL/GenBank/DDBJ databases">
        <authorList>
            <person name="Varghese N."/>
            <person name="Submissions S."/>
        </authorList>
    </citation>
    <scope>NUCLEOTIDE SEQUENCE [LARGE SCALE GENOMIC DNA]</scope>
    <source>
        <strain evidence="2">CGMCC 1.10329</strain>
    </source>
</reference>
<dbReference type="EMBL" id="FOXI01000003">
    <property type="protein sequence ID" value="SFP38414.1"/>
    <property type="molecule type" value="Genomic_DNA"/>
</dbReference>
<dbReference type="Proteomes" id="UP000183769">
    <property type="component" value="Unassembled WGS sequence"/>
</dbReference>
<evidence type="ECO:0000313" key="2">
    <source>
        <dbReference type="Proteomes" id="UP000183769"/>
    </source>
</evidence>
<evidence type="ECO:0000313" key="1">
    <source>
        <dbReference type="EMBL" id="SFP38414.1"/>
    </source>
</evidence>
<sequence>MDFQRGGQYETTHFAHGVGSLVATSAVAVGTGAFTSVSADRSLTIKTAADANAFLAITAVPGSGNAAYVESETGVLSTDLSDSNHDLLGNGVNLGAVTTVADLFRIEN</sequence>
<proteinExistence type="predicted"/>
<gene>
    <name evidence="1" type="ORF">SAMN05216277_103140</name>
</gene>
<dbReference type="RefSeq" id="WP_074876436.1">
    <property type="nucleotide sequence ID" value="NZ_FOXI01000003.1"/>
</dbReference>
<accession>A0A1I5PWQ6</accession>
<name>A0A1I5PWQ6_9EURY</name>
<keyword evidence="2" id="KW-1185">Reference proteome</keyword>
<protein>
    <submittedName>
        <fullName evidence="1">Uncharacterized protein</fullName>
    </submittedName>
</protein>
<organism evidence="1 2">
    <name type="scientific">Halolamina pelagica</name>
    <dbReference type="NCBI Taxonomy" id="699431"/>
    <lineage>
        <taxon>Archaea</taxon>
        <taxon>Methanobacteriati</taxon>
        <taxon>Methanobacteriota</taxon>
        <taxon>Stenosarchaea group</taxon>
        <taxon>Halobacteria</taxon>
        <taxon>Halobacteriales</taxon>
        <taxon>Haloferacaceae</taxon>
    </lineage>
</organism>
<dbReference type="AlphaFoldDB" id="A0A1I5PWQ6"/>
<dbReference type="OrthoDB" id="330708at2157"/>